<reference evidence="1" key="1">
    <citation type="submission" date="2021-03" db="EMBL/GenBank/DDBJ databases">
        <authorList>
            <person name="Palmer J.M."/>
        </authorList>
    </citation>
    <scope>NUCLEOTIDE SEQUENCE</scope>
    <source>
        <strain evidence="1">ARV_011</strain>
    </source>
</reference>
<evidence type="ECO:0000313" key="1">
    <source>
        <dbReference type="EMBL" id="KAG7191288.1"/>
    </source>
</evidence>
<keyword evidence="2" id="KW-1185">Reference proteome</keyword>
<evidence type="ECO:0000313" key="2">
    <source>
        <dbReference type="Proteomes" id="UP000790833"/>
    </source>
</evidence>
<dbReference type="GO" id="GO:0000309">
    <property type="term" value="F:nicotinamide-nucleotide adenylyltransferase activity"/>
    <property type="evidence" value="ECO:0007669"/>
    <property type="project" value="TreeGrafter"/>
</dbReference>
<dbReference type="Proteomes" id="UP000790833">
    <property type="component" value="Unassembled WGS sequence"/>
</dbReference>
<protein>
    <recommendedName>
        <fullName evidence="3">Nicotinamide-nucleotide adenylyltransferase</fullName>
    </recommendedName>
</protein>
<dbReference type="GeneID" id="66116975"/>
<dbReference type="EMBL" id="JAHMUF010000036">
    <property type="protein sequence ID" value="KAG7191288.1"/>
    <property type="molecule type" value="Genomic_DNA"/>
</dbReference>
<dbReference type="PANTHER" id="PTHR31285:SF0">
    <property type="entry name" value="NICOTINAMIDE MONONUCLEOTIDE ADENYLYLTRANSFERASE"/>
    <property type="match status" value="1"/>
</dbReference>
<dbReference type="GO" id="GO:0016887">
    <property type="term" value="F:ATP hydrolysis activity"/>
    <property type="evidence" value="ECO:0007669"/>
    <property type="project" value="TreeGrafter"/>
</dbReference>
<organism evidence="1 2">
    <name type="scientific">Scheffersomyces spartinae</name>
    <dbReference type="NCBI Taxonomy" id="45513"/>
    <lineage>
        <taxon>Eukaryota</taxon>
        <taxon>Fungi</taxon>
        <taxon>Dikarya</taxon>
        <taxon>Ascomycota</taxon>
        <taxon>Saccharomycotina</taxon>
        <taxon>Pichiomycetes</taxon>
        <taxon>Debaryomycetaceae</taxon>
        <taxon>Scheffersomyces</taxon>
    </lineage>
</organism>
<dbReference type="GO" id="GO:0005737">
    <property type="term" value="C:cytoplasm"/>
    <property type="evidence" value="ECO:0007669"/>
    <property type="project" value="TreeGrafter"/>
</dbReference>
<dbReference type="InterPro" id="IPR014729">
    <property type="entry name" value="Rossmann-like_a/b/a_fold"/>
</dbReference>
<dbReference type="AlphaFoldDB" id="A0A9P8AG87"/>
<evidence type="ECO:0008006" key="3">
    <source>
        <dbReference type="Google" id="ProtNLM"/>
    </source>
</evidence>
<accession>A0A9P8AG87</accession>
<dbReference type="RefSeq" id="XP_043046843.1">
    <property type="nucleotide sequence ID" value="XM_043194304.1"/>
</dbReference>
<dbReference type="Gene3D" id="3.40.50.620">
    <property type="entry name" value="HUPs"/>
    <property type="match status" value="1"/>
</dbReference>
<dbReference type="OrthoDB" id="5591297at2759"/>
<dbReference type="PANTHER" id="PTHR31285">
    <property type="entry name" value="NICOTINAMIDE MONONUCLEOTIDE ADENYLYLTRANSFERASE"/>
    <property type="match status" value="1"/>
</dbReference>
<sequence>MLKFRLLIKDFLESAAAKFEIIYLTPTPALTLKPRRLLVLDSSFNPPHLGHLALVQESLTHEYKGEKVPMNKPTSTTSNDAASVLLLLSLENADKGTTQLDAAIHRVDMMKITADYIQKVFQVDVNIGVIKAAKFVDKSLILFNYLHARSVDHPKLTFLVGFDTLTRILDPKYYIPDKLSSSLQEFMLNCDLFVLTRGKGGVSQTKYVDDISHGRIGEIPTQWSKSIHMINENHGESELGVISSTLIRNEIMEGDEVWKSKVLPEIMQYIETENLYK</sequence>
<name>A0A9P8AG87_9ASCO</name>
<comment type="caution">
    <text evidence="1">The sequence shown here is derived from an EMBL/GenBank/DDBJ whole genome shotgun (WGS) entry which is preliminary data.</text>
</comment>
<dbReference type="SUPFAM" id="SSF52374">
    <property type="entry name" value="Nucleotidylyl transferase"/>
    <property type="match status" value="1"/>
</dbReference>
<dbReference type="GO" id="GO:0005634">
    <property type="term" value="C:nucleus"/>
    <property type="evidence" value="ECO:0007669"/>
    <property type="project" value="TreeGrafter"/>
</dbReference>
<gene>
    <name evidence="1" type="ORF">KQ657_003601</name>
</gene>
<proteinExistence type="predicted"/>